<sequence>MADSEWHMSQVCPVGKKANGILGCINSSAAHTLREMTIPLYSILIRPHRDYALSFGLPNKKPKISINWSKFSRRLMRWVVKHWNRLPREVVESPSLELFKRRVDVVLRDMV</sequence>
<proteinExistence type="predicted"/>
<keyword evidence="2" id="KW-1185">Reference proteome</keyword>
<dbReference type="EMBL" id="JAUNZN010000002">
    <property type="protein sequence ID" value="KAK4828476.1"/>
    <property type="molecule type" value="Genomic_DNA"/>
</dbReference>
<accession>A0AAN7NP85</accession>
<gene>
    <name evidence="1" type="ORF">QYF61_026701</name>
</gene>
<dbReference type="Proteomes" id="UP001333110">
    <property type="component" value="Unassembled WGS sequence"/>
</dbReference>
<evidence type="ECO:0000313" key="2">
    <source>
        <dbReference type="Proteomes" id="UP001333110"/>
    </source>
</evidence>
<protein>
    <submittedName>
        <fullName evidence="1">Uncharacterized protein</fullName>
    </submittedName>
</protein>
<organism evidence="1 2">
    <name type="scientific">Mycteria americana</name>
    <name type="common">Wood stork</name>
    <dbReference type="NCBI Taxonomy" id="33587"/>
    <lineage>
        <taxon>Eukaryota</taxon>
        <taxon>Metazoa</taxon>
        <taxon>Chordata</taxon>
        <taxon>Craniata</taxon>
        <taxon>Vertebrata</taxon>
        <taxon>Euteleostomi</taxon>
        <taxon>Archelosauria</taxon>
        <taxon>Archosauria</taxon>
        <taxon>Dinosauria</taxon>
        <taxon>Saurischia</taxon>
        <taxon>Theropoda</taxon>
        <taxon>Coelurosauria</taxon>
        <taxon>Aves</taxon>
        <taxon>Neognathae</taxon>
        <taxon>Neoaves</taxon>
        <taxon>Aequornithes</taxon>
        <taxon>Ciconiiformes</taxon>
        <taxon>Ciconiidae</taxon>
        <taxon>Mycteria</taxon>
    </lineage>
</organism>
<name>A0AAN7NP85_MYCAM</name>
<reference evidence="1 2" key="1">
    <citation type="journal article" date="2023" name="J. Hered.">
        <title>Chromosome-level genome of the wood stork (Mycteria americana) provides insight into avian chromosome evolution.</title>
        <authorList>
            <person name="Flamio R. Jr."/>
            <person name="Ramstad K.M."/>
        </authorList>
    </citation>
    <scope>NUCLEOTIDE SEQUENCE [LARGE SCALE GENOMIC DNA]</scope>
    <source>
        <strain evidence="1">JAX WOST 10</strain>
    </source>
</reference>
<evidence type="ECO:0000313" key="1">
    <source>
        <dbReference type="EMBL" id="KAK4828476.1"/>
    </source>
</evidence>
<dbReference type="AlphaFoldDB" id="A0AAN7NP85"/>
<comment type="caution">
    <text evidence="1">The sequence shown here is derived from an EMBL/GenBank/DDBJ whole genome shotgun (WGS) entry which is preliminary data.</text>
</comment>